<feature type="domain" description="HTH lysR-type" evidence="6">
    <location>
        <begin position="6"/>
        <end position="63"/>
    </location>
</feature>
<dbReference type="FunFam" id="1.10.10.10:FF:000038">
    <property type="entry name" value="Glycine cleavage system transcriptional activator"/>
    <property type="match status" value="1"/>
</dbReference>
<comment type="similarity">
    <text evidence="1">Belongs to the LysR transcriptional regulatory family.</text>
</comment>
<evidence type="ECO:0000256" key="4">
    <source>
        <dbReference type="ARBA" id="ARBA00023163"/>
    </source>
</evidence>
<dbReference type="GO" id="GO:0003700">
    <property type="term" value="F:DNA-binding transcription factor activity"/>
    <property type="evidence" value="ECO:0007669"/>
    <property type="project" value="InterPro"/>
</dbReference>
<dbReference type="InterPro" id="IPR036390">
    <property type="entry name" value="WH_DNA-bd_sf"/>
</dbReference>
<evidence type="ECO:0000256" key="1">
    <source>
        <dbReference type="ARBA" id="ARBA00009437"/>
    </source>
</evidence>
<keyword evidence="2" id="KW-0805">Transcription regulation</keyword>
<comment type="caution">
    <text evidence="7">The sequence shown here is derived from an EMBL/GenBank/DDBJ whole genome shotgun (WGS) entry which is preliminary data.</text>
</comment>
<dbReference type="CDD" id="cd08432">
    <property type="entry name" value="PBP2_GcdR_TrpI_HvrB_AmpR_like"/>
    <property type="match status" value="1"/>
</dbReference>
<dbReference type="SUPFAM" id="SSF46785">
    <property type="entry name" value="Winged helix' DNA-binding domain"/>
    <property type="match status" value="1"/>
</dbReference>
<evidence type="ECO:0000256" key="5">
    <source>
        <dbReference type="SAM" id="MobiDB-lite"/>
    </source>
</evidence>
<dbReference type="Gene3D" id="1.10.10.10">
    <property type="entry name" value="Winged helix-like DNA-binding domain superfamily/Winged helix DNA-binding domain"/>
    <property type="match status" value="1"/>
</dbReference>
<evidence type="ECO:0000256" key="2">
    <source>
        <dbReference type="ARBA" id="ARBA00023015"/>
    </source>
</evidence>
<organism evidence="7 8">
    <name type="scientific">Novispirillum itersonii</name>
    <name type="common">Aquaspirillum itersonii</name>
    <dbReference type="NCBI Taxonomy" id="189"/>
    <lineage>
        <taxon>Bacteria</taxon>
        <taxon>Pseudomonadati</taxon>
        <taxon>Pseudomonadota</taxon>
        <taxon>Alphaproteobacteria</taxon>
        <taxon>Rhodospirillales</taxon>
        <taxon>Novispirillaceae</taxon>
        <taxon>Novispirillum</taxon>
    </lineage>
</organism>
<reference evidence="7 8" key="1">
    <citation type="submission" date="2020-08" db="EMBL/GenBank/DDBJ databases">
        <title>Genomic Encyclopedia of Type Strains, Phase IV (KMG-IV): sequencing the most valuable type-strain genomes for metagenomic binning, comparative biology and taxonomic classification.</title>
        <authorList>
            <person name="Goeker M."/>
        </authorList>
    </citation>
    <scope>NUCLEOTIDE SEQUENCE [LARGE SCALE GENOMIC DNA]</scope>
    <source>
        <strain evidence="7 8">DSM 11590</strain>
    </source>
</reference>
<keyword evidence="3" id="KW-0238">DNA-binding</keyword>
<feature type="region of interest" description="Disordered" evidence="5">
    <location>
        <begin position="304"/>
        <end position="323"/>
    </location>
</feature>
<proteinExistence type="inferred from homology"/>
<dbReference type="InterPro" id="IPR058163">
    <property type="entry name" value="LysR-type_TF_proteobact-type"/>
</dbReference>
<dbReference type="PANTHER" id="PTHR30537:SF74">
    <property type="entry name" value="HTH-TYPE TRANSCRIPTIONAL REGULATOR TRPI"/>
    <property type="match status" value="1"/>
</dbReference>
<dbReference type="Gene3D" id="3.40.190.10">
    <property type="entry name" value="Periplasmic binding protein-like II"/>
    <property type="match status" value="2"/>
</dbReference>
<dbReference type="PANTHER" id="PTHR30537">
    <property type="entry name" value="HTH-TYPE TRANSCRIPTIONAL REGULATOR"/>
    <property type="match status" value="1"/>
</dbReference>
<sequence>MIRRLPPLNALRAFEAAARLGSFARAGEELHVTSTAISHQVKGLEEFLGVILFDRLPRGLRLTAQGRSYLPELTKGFDQLARASDRLCGSELRGPLHITTIPSFGRQWLVPRLGHFRRRYPEIDIRVTATVRRVDFIADEIDVGIRYGQGVYPGLRTHRVMTEHVLPVAAPSLLSNGPRLNEWADLRHHTLLHGRGMRDTETWTRWKNWLGLFGLGDVDTERGLHFDEGGMLVKACVDGLGVALGRTGLIGDHLRDGRLVALFNISRPADYAYYVVAPESIADQPKVRAFCDWVVEMGALTMPYTPDDPGETPAPEFSLAPDA</sequence>
<dbReference type="PROSITE" id="PS50931">
    <property type="entry name" value="HTH_LYSR"/>
    <property type="match status" value="1"/>
</dbReference>
<dbReference type="InterPro" id="IPR000847">
    <property type="entry name" value="LysR_HTH_N"/>
</dbReference>
<name>A0A7X0DKC1_NOVIT</name>
<gene>
    <name evidence="7" type="ORF">FHS48_000181</name>
</gene>
<evidence type="ECO:0000313" key="8">
    <source>
        <dbReference type="Proteomes" id="UP000544872"/>
    </source>
</evidence>
<accession>A0A7X0DKC1</accession>
<dbReference type="InterPro" id="IPR005119">
    <property type="entry name" value="LysR_subst-bd"/>
</dbReference>
<dbReference type="InterPro" id="IPR036388">
    <property type="entry name" value="WH-like_DNA-bd_sf"/>
</dbReference>
<dbReference type="GO" id="GO:0006351">
    <property type="term" value="P:DNA-templated transcription"/>
    <property type="evidence" value="ECO:0007669"/>
    <property type="project" value="TreeGrafter"/>
</dbReference>
<keyword evidence="4" id="KW-0804">Transcription</keyword>
<dbReference type="GO" id="GO:0043565">
    <property type="term" value="F:sequence-specific DNA binding"/>
    <property type="evidence" value="ECO:0007669"/>
    <property type="project" value="TreeGrafter"/>
</dbReference>
<dbReference type="Pfam" id="PF03466">
    <property type="entry name" value="LysR_substrate"/>
    <property type="match status" value="1"/>
</dbReference>
<dbReference type="Pfam" id="PF00126">
    <property type="entry name" value="HTH_1"/>
    <property type="match status" value="1"/>
</dbReference>
<evidence type="ECO:0000313" key="7">
    <source>
        <dbReference type="EMBL" id="MBB6208800.1"/>
    </source>
</evidence>
<protein>
    <submittedName>
        <fullName evidence="7">LysR family glycine cleavage system transcriptional activator</fullName>
    </submittedName>
</protein>
<evidence type="ECO:0000259" key="6">
    <source>
        <dbReference type="PROSITE" id="PS50931"/>
    </source>
</evidence>
<dbReference type="EMBL" id="JACIIX010000001">
    <property type="protein sequence ID" value="MBB6208800.1"/>
    <property type="molecule type" value="Genomic_DNA"/>
</dbReference>
<dbReference type="SUPFAM" id="SSF53850">
    <property type="entry name" value="Periplasmic binding protein-like II"/>
    <property type="match status" value="1"/>
</dbReference>
<dbReference type="Proteomes" id="UP000544872">
    <property type="component" value="Unassembled WGS sequence"/>
</dbReference>
<evidence type="ECO:0000256" key="3">
    <source>
        <dbReference type="ARBA" id="ARBA00023125"/>
    </source>
</evidence>
<dbReference type="PRINTS" id="PR00039">
    <property type="entry name" value="HTHLYSR"/>
</dbReference>
<keyword evidence="8" id="KW-1185">Reference proteome</keyword>
<dbReference type="NCBIfam" id="NF008352">
    <property type="entry name" value="PRK11139.1"/>
    <property type="match status" value="1"/>
</dbReference>
<dbReference type="RefSeq" id="WP_184260197.1">
    <property type="nucleotide sequence ID" value="NZ_JACIIX010000001.1"/>
</dbReference>
<dbReference type="AlphaFoldDB" id="A0A7X0DKC1"/>